<keyword evidence="2" id="KW-0472">Membrane</keyword>
<evidence type="ECO:0000256" key="2">
    <source>
        <dbReference type="SAM" id="Phobius"/>
    </source>
</evidence>
<accession>A0ABT6WFU7</accession>
<keyword evidence="4" id="KW-1185">Reference proteome</keyword>
<proteinExistence type="predicted"/>
<keyword evidence="2" id="KW-1133">Transmembrane helix</keyword>
<comment type="caution">
    <text evidence="3">The sequence shown here is derived from an EMBL/GenBank/DDBJ whole genome shotgun (WGS) entry which is preliminary data.</text>
</comment>
<feature type="transmembrane region" description="Helical" evidence="2">
    <location>
        <begin position="37"/>
        <end position="57"/>
    </location>
</feature>
<feature type="compositionally biased region" description="Polar residues" evidence="1">
    <location>
        <begin position="256"/>
        <end position="268"/>
    </location>
</feature>
<dbReference type="RefSeq" id="WP_282758368.1">
    <property type="nucleotide sequence ID" value="NZ_JASCTH010000004.1"/>
</dbReference>
<name>A0ABT6WFU7_9ACTN</name>
<sequence length="316" mass="32927">MTDQIEELFADLRAEVLPTVRPPGTETLRRAVRRRRAVTSVAAAVTVLGLAALITVARPGSGPEPVVSPPSAAPTYSDDMLTAGITATLKVEDATVGLSEIILDTGNGPRESRRQVLGGSYSIRMTCYGSGSMDVTANGTAVETVPCDTAGTVRVLPVVVPEPSGQLAVRVAPHVAGPGQAAFGYVADLAQADKSRWQETARNALGERTGDFVGAGSDFVSESGFSTGFEGNSIEPGRYRVRAICFGFGTARLSVAPSTDGTNPSTADEATVRCSPDAPRSASVTYTASTKGLSYRIEPDADAAHRSAVATFLERY</sequence>
<dbReference type="Proteomes" id="UP001241758">
    <property type="component" value="Unassembled WGS sequence"/>
</dbReference>
<feature type="region of interest" description="Disordered" evidence="1">
    <location>
        <begin position="256"/>
        <end position="281"/>
    </location>
</feature>
<evidence type="ECO:0008006" key="5">
    <source>
        <dbReference type="Google" id="ProtNLM"/>
    </source>
</evidence>
<reference evidence="3 4" key="1">
    <citation type="submission" date="2023-05" db="EMBL/GenBank/DDBJ databases">
        <title>Actinoplanes sp. NEAU-A12 genome sequencing.</title>
        <authorList>
            <person name="Wang Z.-S."/>
        </authorList>
    </citation>
    <scope>NUCLEOTIDE SEQUENCE [LARGE SCALE GENOMIC DNA]</scope>
    <source>
        <strain evidence="3 4">NEAU-A12</strain>
    </source>
</reference>
<dbReference type="EMBL" id="JASCTH010000004">
    <property type="protein sequence ID" value="MDI6098611.1"/>
    <property type="molecule type" value="Genomic_DNA"/>
</dbReference>
<organism evidence="3 4">
    <name type="scientific">Actinoplanes sandaracinus</name>
    <dbReference type="NCBI Taxonomy" id="3045177"/>
    <lineage>
        <taxon>Bacteria</taxon>
        <taxon>Bacillati</taxon>
        <taxon>Actinomycetota</taxon>
        <taxon>Actinomycetes</taxon>
        <taxon>Micromonosporales</taxon>
        <taxon>Micromonosporaceae</taxon>
        <taxon>Actinoplanes</taxon>
    </lineage>
</organism>
<keyword evidence="2" id="KW-0812">Transmembrane</keyword>
<protein>
    <recommendedName>
        <fullName evidence="5">Serine/threonine protein kinase</fullName>
    </recommendedName>
</protein>
<evidence type="ECO:0000313" key="4">
    <source>
        <dbReference type="Proteomes" id="UP001241758"/>
    </source>
</evidence>
<evidence type="ECO:0000256" key="1">
    <source>
        <dbReference type="SAM" id="MobiDB-lite"/>
    </source>
</evidence>
<evidence type="ECO:0000313" key="3">
    <source>
        <dbReference type="EMBL" id="MDI6098611.1"/>
    </source>
</evidence>
<gene>
    <name evidence="3" type="ORF">QLQ12_08355</name>
</gene>